<dbReference type="InterPro" id="IPR050179">
    <property type="entry name" value="Trans_hexapeptide_repeat"/>
</dbReference>
<dbReference type="GO" id="GO:0016740">
    <property type="term" value="F:transferase activity"/>
    <property type="evidence" value="ECO:0007669"/>
    <property type="project" value="UniProtKB-KW"/>
</dbReference>
<keyword evidence="2" id="KW-0677">Repeat</keyword>
<evidence type="ECO:0000256" key="2">
    <source>
        <dbReference type="ARBA" id="ARBA00022737"/>
    </source>
</evidence>
<reference evidence="3 4" key="1">
    <citation type="submission" date="2020-02" db="EMBL/GenBank/DDBJ databases">
        <title>Characterization of vanA genotype vancomycin-resistant Enterococcus saigonensis VE80.</title>
        <authorList>
            <person name="Harada T."/>
            <person name="Motooka D."/>
            <person name="Nakamura S."/>
            <person name="Yamamoto Y."/>
            <person name="Kawahara R."/>
            <person name="Kawatsu K."/>
        </authorList>
    </citation>
    <scope>NUCLEOTIDE SEQUENCE [LARGE SCALE GENOMIC DNA]</scope>
    <source>
        <strain evidence="3 4">VE80</strain>
    </source>
</reference>
<evidence type="ECO:0000256" key="1">
    <source>
        <dbReference type="ARBA" id="ARBA00022679"/>
    </source>
</evidence>
<evidence type="ECO:0000313" key="3">
    <source>
        <dbReference type="EMBL" id="BCA85201.1"/>
    </source>
</evidence>
<dbReference type="PANTHER" id="PTHR43300">
    <property type="entry name" value="ACETYLTRANSFERASE"/>
    <property type="match status" value="1"/>
</dbReference>
<dbReference type="SUPFAM" id="SSF51161">
    <property type="entry name" value="Trimeric LpxA-like enzymes"/>
    <property type="match status" value="1"/>
</dbReference>
<proteinExistence type="predicted"/>
<dbReference type="PANTHER" id="PTHR43300:SF11">
    <property type="entry name" value="ACETYLTRANSFERASE RV3034C-RELATED"/>
    <property type="match status" value="1"/>
</dbReference>
<dbReference type="InterPro" id="IPR018357">
    <property type="entry name" value="Hexapep_transf_CS"/>
</dbReference>
<name>A0A679IKL4_9ENTE</name>
<dbReference type="InterPro" id="IPR001451">
    <property type="entry name" value="Hexapep"/>
</dbReference>
<organism evidence="3 4">
    <name type="scientific">Enterococcus saigonensis</name>
    <dbReference type="NCBI Taxonomy" id="1805431"/>
    <lineage>
        <taxon>Bacteria</taxon>
        <taxon>Bacillati</taxon>
        <taxon>Bacillota</taxon>
        <taxon>Bacilli</taxon>
        <taxon>Lactobacillales</taxon>
        <taxon>Enterococcaceae</taxon>
        <taxon>Enterococcus</taxon>
    </lineage>
</organism>
<dbReference type="Pfam" id="PF14602">
    <property type="entry name" value="Hexapep_2"/>
    <property type="match status" value="1"/>
</dbReference>
<keyword evidence="1" id="KW-0808">Transferase</keyword>
<evidence type="ECO:0000313" key="4">
    <source>
        <dbReference type="Proteomes" id="UP000502998"/>
    </source>
</evidence>
<dbReference type="AlphaFoldDB" id="A0A679IKL4"/>
<keyword evidence="4" id="KW-1185">Reference proteome</keyword>
<dbReference type="InterPro" id="IPR011004">
    <property type="entry name" value="Trimer_LpxA-like_sf"/>
</dbReference>
<dbReference type="Gene3D" id="2.160.10.10">
    <property type="entry name" value="Hexapeptide repeat proteins"/>
    <property type="match status" value="1"/>
</dbReference>
<dbReference type="EMBL" id="AP022822">
    <property type="protein sequence ID" value="BCA85201.1"/>
    <property type="molecule type" value="Genomic_DNA"/>
</dbReference>
<dbReference type="PROSITE" id="PS00101">
    <property type="entry name" value="HEXAPEP_TRANSFERASES"/>
    <property type="match status" value="1"/>
</dbReference>
<gene>
    <name evidence="3" type="ORF">EsVE80_07240</name>
</gene>
<protein>
    <recommendedName>
        <fullName evidence="5">Acetyltransferase</fullName>
    </recommendedName>
</protein>
<dbReference type="CDD" id="cd03349">
    <property type="entry name" value="LbH_XAT"/>
    <property type="match status" value="1"/>
</dbReference>
<evidence type="ECO:0008006" key="5">
    <source>
        <dbReference type="Google" id="ProtNLM"/>
    </source>
</evidence>
<accession>A0A679IKL4</accession>
<dbReference type="KEGG" id="esg:EsVE80_07240"/>
<dbReference type="Proteomes" id="UP000502998">
    <property type="component" value="Chromosome"/>
</dbReference>
<sequence>MDQDMDFKEFEKIWRSKNFHNTTTVKDYQFPIDKVTVGNYTYGELTIRSWGADNEKLSIGNFCSIADGVTFLMGGEHDYSRFLSFPYDAFFVSYEADVKAKGGIDVADDVWIGANAIIVSGVAIGQGAVIAAGSIVTKDVPPYAIVGGNPAKVIKYRFNEEAIRVLETLDFSKLTPDFFKTNRAYLLSLDVNKDSKELAEIINNFVAKEK</sequence>